<dbReference type="InterPro" id="IPR050707">
    <property type="entry name" value="HTH_MetabolicPath_Reg"/>
</dbReference>
<dbReference type="GO" id="GO:0003700">
    <property type="term" value="F:DNA-binding transcription factor activity"/>
    <property type="evidence" value="ECO:0007669"/>
    <property type="project" value="TreeGrafter"/>
</dbReference>
<protein>
    <recommendedName>
        <fullName evidence="8">IclR family transcriptional regulator</fullName>
    </recommendedName>
</protein>
<feature type="domain" description="HTH iclR-type" evidence="4">
    <location>
        <begin position="21"/>
        <end position="83"/>
    </location>
</feature>
<dbReference type="InterPro" id="IPR036388">
    <property type="entry name" value="WH-like_DNA-bd_sf"/>
</dbReference>
<dbReference type="Proteomes" id="UP000014463">
    <property type="component" value="Unassembled WGS sequence"/>
</dbReference>
<evidence type="ECO:0000256" key="3">
    <source>
        <dbReference type="ARBA" id="ARBA00023163"/>
    </source>
</evidence>
<dbReference type="PROSITE" id="PS51077">
    <property type="entry name" value="HTH_ICLR"/>
    <property type="match status" value="1"/>
</dbReference>
<dbReference type="PROSITE" id="PS51078">
    <property type="entry name" value="ICLR_ED"/>
    <property type="match status" value="1"/>
</dbReference>
<dbReference type="Gene3D" id="3.30.450.40">
    <property type="match status" value="1"/>
</dbReference>
<dbReference type="SUPFAM" id="SSF46785">
    <property type="entry name" value="Winged helix' DNA-binding domain"/>
    <property type="match status" value="1"/>
</dbReference>
<dbReference type="OrthoDB" id="9807558at2"/>
<accession>S2KHE5</accession>
<dbReference type="AlphaFoldDB" id="S2KHE5"/>
<dbReference type="InterPro" id="IPR005471">
    <property type="entry name" value="Tscrpt_reg_IclR_N"/>
</dbReference>
<dbReference type="GO" id="GO:0003677">
    <property type="term" value="F:DNA binding"/>
    <property type="evidence" value="ECO:0007669"/>
    <property type="project" value="UniProtKB-KW"/>
</dbReference>
<organism evidence="6 7">
    <name type="scientific">Litchfieldella anticariensis (strain DSM 16096 / CECT 5854 / CIP 108499 / LMG 22089 / FP35)</name>
    <name type="common">Halomonas anticariensis</name>
    <dbReference type="NCBI Taxonomy" id="1121939"/>
    <lineage>
        <taxon>Bacteria</taxon>
        <taxon>Pseudomonadati</taxon>
        <taxon>Pseudomonadota</taxon>
        <taxon>Gammaproteobacteria</taxon>
        <taxon>Oceanospirillales</taxon>
        <taxon>Halomonadaceae</taxon>
        <taxon>Litchfieldella</taxon>
    </lineage>
</organism>
<dbReference type="PANTHER" id="PTHR30136">
    <property type="entry name" value="HELIX-TURN-HELIX TRANSCRIPTIONAL REGULATOR, ICLR FAMILY"/>
    <property type="match status" value="1"/>
</dbReference>
<dbReference type="Pfam" id="PF01614">
    <property type="entry name" value="IclR_C"/>
    <property type="match status" value="1"/>
</dbReference>
<proteinExistence type="predicted"/>
<dbReference type="FunFam" id="1.10.10.10:FF:000056">
    <property type="entry name" value="IclR family transcriptional regulator"/>
    <property type="match status" value="1"/>
</dbReference>
<evidence type="ECO:0000256" key="1">
    <source>
        <dbReference type="ARBA" id="ARBA00023015"/>
    </source>
</evidence>
<keyword evidence="7" id="KW-1185">Reference proteome</keyword>
<evidence type="ECO:0000313" key="7">
    <source>
        <dbReference type="Proteomes" id="UP000014463"/>
    </source>
</evidence>
<comment type="caution">
    <text evidence="6">The sequence shown here is derived from an EMBL/GenBank/DDBJ whole genome shotgun (WGS) entry which is preliminary data.</text>
</comment>
<dbReference type="InterPro" id="IPR029016">
    <property type="entry name" value="GAF-like_dom_sf"/>
</dbReference>
<keyword evidence="3" id="KW-0804">Transcription</keyword>
<keyword evidence="1" id="KW-0805">Transcription regulation</keyword>
<reference evidence="6 7" key="1">
    <citation type="journal article" date="2013" name="Genome Announc.">
        <title>Draft genome sequence of the moderately halophilic gammaproteobacterium Halomonas anticariensis FP35.</title>
        <authorList>
            <person name="Tahrioui A."/>
            <person name="Quesada E."/>
            <person name="Llamas I."/>
        </authorList>
    </citation>
    <scope>NUCLEOTIDE SEQUENCE [LARGE SCALE GENOMIC DNA]</scope>
    <source>
        <strain evidence="7">DSM 16096 / CECT 5854 / LMG 22089 / FP35</strain>
    </source>
</reference>
<evidence type="ECO:0000259" key="4">
    <source>
        <dbReference type="PROSITE" id="PS51077"/>
    </source>
</evidence>
<evidence type="ECO:0000313" key="6">
    <source>
        <dbReference type="EMBL" id="EPC01542.1"/>
    </source>
</evidence>
<evidence type="ECO:0000259" key="5">
    <source>
        <dbReference type="PROSITE" id="PS51078"/>
    </source>
</evidence>
<dbReference type="EMBL" id="ASTJ01000034">
    <property type="protein sequence ID" value="EPC01542.1"/>
    <property type="molecule type" value="Genomic_DNA"/>
</dbReference>
<keyword evidence="2" id="KW-0238">DNA-binding</keyword>
<dbReference type="PATRIC" id="fig|1121939.11.peg.3008"/>
<dbReference type="STRING" id="1121939.L861_16860"/>
<dbReference type="PANTHER" id="PTHR30136:SF34">
    <property type="entry name" value="TRANSCRIPTIONAL REGULATOR"/>
    <property type="match status" value="1"/>
</dbReference>
<sequence length="269" mass="29789">MQMERPDVDDKTGGINQNYIVPGLRRGLAVLGLFGRSRPTMRLAEIGRELGLPRATAFRLVYTLETEGYLLRGKDSVTYSLGPRVLTLGFDYLHSQELIEIAGPLLDELRDRVGASTHMGLLDGCDVLYVYRAPSHQRLSSNRRVGSRLPAHFSSLGRALLMDLSDDELAELYDDNYNFHALTERGPGNLDELKRCLEEERQQGYIAGSFIGDGIISIAAPVRDASKRAVAAINVSDYESLPCMEDLHGTLKDNVLKTAADISHHLGYI</sequence>
<dbReference type="Pfam" id="PF09339">
    <property type="entry name" value="HTH_IclR"/>
    <property type="match status" value="1"/>
</dbReference>
<dbReference type="eggNOG" id="COG1414">
    <property type="taxonomic scope" value="Bacteria"/>
</dbReference>
<evidence type="ECO:0000256" key="2">
    <source>
        <dbReference type="ARBA" id="ARBA00023125"/>
    </source>
</evidence>
<dbReference type="InterPro" id="IPR036390">
    <property type="entry name" value="WH_DNA-bd_sf"/>
</dbReference>
<dbReference type="SMART" id="SM00346">
    <property type="entry name" value="HTH_ICLR"/>
    <property type="match status" value="1"/>
</dbReference>
<dbReference type="GO" id="GO:0045892">
    <property type="term" value="P:negative regulation of DNA-templated transcription"/>
    <property type="evidence" value="ECO:0007669"/>
    <property type="project" value="TreeGrafter"/>
</dbReference>
<name>S2KHE5_LITA3</name>
<evidence type="ECO:0008006" key="8">
    <source>
        <dbReference type="Google" id="ProtNLM"/>
    </source>
</evidence>
<dbReference type="SUPFAM" id="SSF55781">
    <property type="entry name" value="GAF domain-like"/>
    <property type="match status" value="1"/>
</dbReference>
<gene>
    <name evidence="6" type="ORF">L861_16860</name>
</gene>
<dbReference type="InterPro" id="IPR014757">
    <property type="entry name" value="Tscrpt_reg_IclR_C"/>
</dbReference>
<feature type="domain" description="IclR-ED" evidence="5">
    <location>
        <begin position="84"/>
        <end position="268"/>
    </location>
</feature>
<dbReference type="Gene3D" id="1.10.10.10">
    <property type="entry name" value="Winged helix-like DNA-binding domain superfamily/Winged helix DNA-binding domain"/>
    <property type="match status" value="1"/>
</dbReference>